<reference evidence="2" key="1">
    <citation type="submission" date="2022-07" db="EMBL/GenBank/DDBJ databases">
        <title>Bombella genomes.</title>
        <authorList>
            <person name="Harer L."/>
            <person name="Styblova S."/>
            <person name="Ehrmann M."/>
        </authorList>
    </citation>
    <scope>NUCLEOTIDE SEQUENCE</scope>
    <source>
        <strain evidence="2">TMW 2.2559</strain>
    </source>
</reference>
<name>A0ABT3WFI9_9PROT</name>
<keyword evidence="2" id="KW-0378">Hydrolase</keyword>
<protein>
    <submittedName>
        <fullName evidence="2">Alpha/beta hydrolase-fold protein</fullName>
    </submittedName>
</protein>
<keyword evidence="1" id="KW-0732">Signal</keyword>
<dbReference type="InterPro" id="IPR029058">
    <property type="entry name" value="AB_hydrolase_fold"/>
</dbReference>
<dbReference type="EMBL" id="JANIDV010000003">
    <property type="protein sequence ID" value="MCX5616544.1"/>
    <property type="molecule type" value="Genomic_DNA"/>
</dbReference>
<feature type="chain" id="PRO_5045800003" evidence="1">
    <location>
        <begin position="37"/>
        <end position="446"/>
    </location>
</feature>
<dbReference type="Pfam" id="PF00756">
    <property type="entry name" value="Esterase"/>
    <property type="match status" value="1"/>
</dbReference>
<dbReference type="RefSeq" id="WP_266127522.1">
    <property type="nucleotide sequence ID" value="NZ_JANIDV010000003.1"/>
</dbReference>
<dbReference type="InterPro" id="IPR000801">
    <property type="entry name" value="Esterase-like"/>
</dbReference>
<evidence type="ECO:0000313" key="3">
    <source>
        <dbReference type="Proteomes" id="UP001165633"/>
    </source>
</evidence>
<dbReference type="Gene3D" id="3.40.50.1820">
    <property type="entry name" value="alpha/beta hydrolase"/>
    <property type="match status" value="1"/>
</dbReference>
<feature type="signal peptide" evidence="1">
    <location>
        <begin position="1"/>
        <end position="36"/>
    </location>
</feature>
<sequence>MFADSLLRHQMFRFWKHGLSASALMLSLGSPAPCQAQAASADCKPLEALQPPQPNTADPRKPFFIDTSGLQNGTGAMPVHDPHNPLYPQATDLPDATLPPADRTGNYILGPTHTLPAEWQTIQPARGRLISFTLTSSSTSGYSPGTIRDEPEPCAIGMRNVSTSQPGDPSILNVPGAHPAPWIRTVDVYVPPNVPADHPLPFLIFGDGGNDGIYPGRDLFALVDRLVKDHRIPPMIVIGVGSDGGDAQGSERGREYDTMSGAYADWVETHILPLVEQKASVTLSHDPEERATMGFSSSGAAAFAMAWFRPNLYHRVLAYSPSLVNQQWPHDPALPGGGWQLHSPWAGTPHAVPPQPGAALIPAAPRAPLHIWYEVGDQDLFYPVRPMPDGMHDWVLAGENLARVLGGKGYDYQFVFSRNAQHVDGPTIEQTLPEALEWLWGTHDRP</sequence>
<dbReference type="GO" id="GO:0016787">
    <property type="term" value="F:hydrolase activity"/>
    <property type="evidence" value="ECO:0007669"/>
    <property type="project" value="UniProtKB-KW"/>
</dbReference>
<accession>A0ABT3WFI9</accession>
<evidence type="ECO:0000256" key="1">
    <source>
        <dbReference type="SAM" id="SignalP"/>
    </source>
</evidence>
<dbReference type="InterPro" id="IPR050583">
    <property type="entry name" value="Mycobacterial_A85_antigen"/>
</dbReference>
<proteinExistence type="predicted"/>
<dbReference type="PANTHER" id="PTHR48098:SF3">
    <property type="entry name" value="IRON(III) ENTEROBACTIN ESTERASE"/>
    <property type="match status" value="1"/>
</dbReference>
<evidence type="ECO:0000313" key="2">
    <source>
        <dbReference type="EMBL" id="MCX5616544.1"/>
    </source>
</evidence>
<dbReference type="PANTHER" id="PTHR48098">
    <property type="entry name" value="ENTEROCHELIN ESTERASE-RELATED"/>
    <property type="match status" value="1"/>
</dbReference>
<comment type="caution">
    <text evidence="2">The sequence shown here is derived from an EMBL/GenBank/DDBJ whole genome shotgun (WGS) entry which is preliminary data.</text>
</comment>
<keyword evidence="3" id="KW-1185">Reference proteome</keyword>
<dbReference type="Proteomes" id="UP001165633">
    <property type="component" value="Unassembled WGS sequence"/>
</dbReference>
<gene>
    <name evidence="2" type="ORF">NQF87_06095</name>
</gene>
<dbReference type="SUPFAM" id="SSF53474">
    <property type="entry name" value="alpha/beta-Hydrolases"/>
    <property type="match status" value="1"/>
</dbReference>
<organism evidence="2 3">
    <name type="scientific">Bombella dulcis</name>
    <dbReference type="NCBI Taxonomy" id="2967339"/>
    <lineage>
        <taxon>Bacteria</taxon>
        <taxon>Pseudomonadati</taxon>
        <taxon>Pseudomonadota</taxon>
        <taxon>Alphaproteobacteria</taxon>
        <taxon>Acetobacterales</taxon>
        <taxon>Acetobacteraceae</taxon>
        <taxon>Bombella</taxon>
    </lineage>
</organism>